<dbReference type="CDD" id="cd00761">
    <property type="entry name" value="Glyco_tranf_GTA_type"/>
    <property type="match status" value="1"/>
</dbReference>
<dbReference type="PANTHER" id="PTHR22916:SF51">
    <property type="entry name" value="GLYCOSYLTRANSFERASE EPSH-RELATED"/>
    <property type="match status" value="1"/>
</dbReference>
<name>A0A380YPG6_9BACE</name>
<dbReference type="GO" id="GO:0050501">
    <property type="term" value="F:hyaluronan synthase activity"/>
    <property type="evidence" value="ECO:0007669"/>
    <property type="project" value="UniProtKB-EC"/>
</dbReference>
<dbReference type="InterPro" id="IPR029044">
    <property type="entry name" value="Nucleotide-diphossugar_trans"/>
</dbReference>
<proteinExistence type="predicted"/>
<accession>A0A380YPG6</accession>
<feature type="domain" description="Glycosyltransferase 2-like" evidence="3">
    <location>
        <begin position="9"/>
        <end position="143"/>
    </location>
</feature>
<evidence type="ECO:0000259" key="3">
    <source>
        <dbReference type="Pfam" id="PF00535"/>
    </source>
</evidence>
<dbReference type="EMBL" id="UFSX01000001">
    <property type="protein sequence ID" value="SUV29511.1"/>
    <property type="molecule type" value="Genomic_DNA"/>
</dbReference>
<evidence type="ECO:0000313" key="5">
    <source>
        <dbReference type="Proteomes" id="UP000254424"/>
    </source>
</evidence>
<keyword evidence="1 4" id="KW-0328">Glycosyltransferase</keyword>
<dbReference type="Proteomes" id="UP000254424">
    <property type="component" value="Unassembled WGS sequence"/>
</dbReference>
<dbReference type="AlphaFoldDB" id="A0A380YPG6"/>
<dbReference type="STRING" id="483216.BACEGG_02332"/>
<evidence type="ECO:0000256" key="2">
    <source>
        <dbReference type="ARBA" id="ARBA00022679"/>
    </source>
</evidence>
<dbReference type="EC" id="2.4.1.212" evidence="4"/>
<organism evidence="4 5">
    <name type="scientific">Bacteroides eggerthii</name>
    <dbReference type="NCBI Taxonomy" id="28111"/>
    <lineage>
        <taxon>Bacteria</taxon>
        <taxon>Pseudomonadati</taxon>
        <taxon>Bacteroidota</taxon>
        <taxon>Bacteroidia</taxon>
        <taxon>Bacteroidales</taxon>
        <taxon>Bacteroidaceae</taxon>
        <taxon>Bacteroides</taxon>
    </lineage>
</organism>
<reference evidence="4 5" key="1">
    <citation type="submission" date="2018-06" db="EMBL/GenBank/DDBJ databases">
        <authorList>
            <consortium name="Pathogen Informatics"/>
            <person name="Doyle S."/>
        </authorList>
    </citation>
    <scope>NUCLEOTIDE SEQUENCE [LARGE SCALE GENOMIC DNA]</scope>
    <source>
        <strain evidence="4 5">NCTC11155</strain>
    </source>
</reference>
<dbReference type="PANTHER" id="PTHR22916">
    <property type="entry name" value="GLYCOSYLTRANSFERASE"/>
    <property type="match status" value="1"/>
</dbReference>
<gene>
    <name evidence="4" type="primary">hyaD_3</name>
    <name evidence="4" type="ORF">NCTC11155_01498</name>
</gene>
<dbReference type="Pfam" id="PF00535">
    <property type="entry name" value="Glycos_transf_2"/>
    <property type="match status" value="1"/>
</dbReference>
<dbReference type="Gene3D" id="3.90.550.10">
    <property type="entry name" value="Spore Coat Polysaccharide Biosynthesis Protein SpsA, Chain A"/>
    <property type="match status" value="1"/>
</dbReference>
<dbReference type="OrthoDB" id="396512at2"/>
<dbReference type="SUPFAM" id="SSF53448">
    <property type="entry name" value="Nucleotide-diphospho-sugar transferases"/>
    <property type="match status" value="1"/>
</dbReference>
<dbReference type="InterPro" id="IPR001173">
    <property type="entry name" value="Glyco_trans_2-like"/>
</dbReference>
<keyword evidence="2 4" id="KW-0808">Transferase</keyword>
<evidence type="ECO:0000256" key="1">
    <source>
        <dbReference type="ARBA" id="ARBA00022676"/>
    </source>
</evidence>
<sequence>MHMEIPKISIIVPIYKVEKYLERCIETLINQSIKNIEIILINDGSPDNSSEICDKYALTDLRIKVIHKENEGLGLARNTGLEVATGTYIAFVDSDDYVDINMYKKLAEYADKHHCDAVFCNFYTEINNGKWRNSSEVSDYELWEKSKIHSFMLDMIASKPHEKLERKYQMSVWHAIYKHTIIDKENIRFLSERVVVSEDIPFQVDFLSASNRIGYIPNAYYYYCKNDNSLTKNFLTEKYDRFKNLRNHLLMKNSTIEYKQRVNKLFIGYCRSYITELINSNQNNKKGILNIIVKDPIWETIKREYKSSYLPIYSRIYYKIILSKNSRILLIYSSFINLIKKIRK</sequence>
<protein>
    <submittedName>
        <fullName evidence="4">Glycosyltransferase</fullName>
        <ecNumber evidence="4">2.4.1.212</ecNumber>
    </submittedName>
</protein>
<evidence type="ECO:0000313" key="4">
    <source>
        <dbReference type="EMBL" id="SUV29511.1"/>
    </source>
</evidence>